<keyword evidence="6" id="KW-1185">Reference proteome</keyword>
<keyword evidence="2" id="KW-0285">Flavoprotein</keyword>
<sequence length="507" mass="54521">MNADVIVVGAGPTGLMLACELALAGVRTRVLERRTEPQRNSRALSLHPRSAELMDQRGLLDRFLPLGRTVPGWHFAGLPTQLDFSALDSRHGYTLFLAQARTEAILEERAHELGVEISRGCETLTVRQDADGVEMETRVPGGGTETVRGRYAVGCDGGRSVVRQAARIDFPGTDETLTGVLGDFAVVDPRPGALDAARARGVIVAPLEDGLTRFVYLDPERIRVPAREPVTLEEFRTSLTRITGSDCGIAEPRWLSRFGNATRLAASYRSGRVLLAGDAAHIHFPAAGQGLNTGLQDAVNLGWKLAAAVGGWAPPGLLDSYDGERRPVGRSMTENTEVQTLLAELTLVPQYQRPAAALRELLDQLLGMPQVNRRLADQVSALGTHYPPADPDADPLVGRRMPDVGLTAAGSEATRVYELLTRGRFILLGLAGDPALREAVDLGWGSRVTAVTVDKYDEHAALDGVTEVLVRPDGHVAWATRTTDADARAAERVHALTAWAGTPSSRS</sequence>
<dbReference type="RefSeq" id="WP_258780451.1">
    <property type="nucleotide sequence ID" value="NZ_JANUGP010000017.1"/>
</dbReference>
<protein>
    <submittedName>
        <fullName evidence="5">Monooxygenase</fullName>
    </submittedName>
</protein>
<evidence type="ECO:0000313" key="6">
    <source>
        <dbReference type="Proteomes" id="UP001205612"/>
    </source>
</evidence>
<gene>
    <name evidence="5" type="ORF">NX794_22205</name>
</gene>
<keyword evidence="5" id="KW-0560">Oxidoreductase</keyword>
<dbReference type="Pfam" id="PF21274">
    <property type="entry name" value="Rng_hyd_C"/>
    <property type="match status" value="1"/>
</dbReference>
<dbReference type="Gene3D" id="3.30.70.2450">
    <property type="match status" value="1"/>
</dbReference>
<comment type="caution">
    <text evidence="5">The sequence shown here is derived from an EMBL/GenBank/DDBJ whole genome shotgun (WGS) entry which is preliminary data.</text>
</comment>
<proteinExistence type="predicted"/>
<dbReference type="PRINTS" id="PR00420">
    <property type="entry name" value="RNGMNOXGNASE"/>
</dbReference>
<comment type="cofactor">
    <cofactor evidence="1">
        <name>FAD</name>
        <dbReference type="ChEBI" id="CHEBI:57692"/>
    </cofactor>
</comment>
<feature type="domain" description="FAD-binding" evidence="4">
    <location>
        <begin position="3"/>
        <end position="336"/>
    </location>
</feature>
<dbReference type="NCBIfam" id="NF006092">
    <property type="entry name" value="PRK08244.1"/>
    <property type="match status" value="1"/>
</dbReference>
<dbReference type="SUPFAM" id="SSF51905">
    <property type="entry name" value="FAD/NAD(P)-binding domain"/>
    <property type="match status" value="1"/>
</dbReference>
<dbReference type="Pfam" id="PF01494">
    <property type="entry name" value="FAD_binding_3"/>
    <property type="match status" value="1"/>
</dbReference>
<dbReference type="Gene3D" id="3.40.30.120">
    <property type="match status" value="1"/>
</dbReference>
<reference evidence="5 6" key="1">
    <citation type="submission" date="2022-08" db="EMBL/GenBank/DDBJ databases">
        <authorList>
            <person name="Somphong A."/>
            <person name="Phongsopitanun W."/>
        </authorList>
    </citation>
    <scope>NUCLEOTIDE SEQUENCE [LARGE SCALE GENOMIC DNA]</scope>
    <source>
        <strain evidence="5 6">LP11</strain>
    </source>
</reference>
<dbReference type="InterPro" id="IPR036188">
    <property type="entry name" value="FAD/NAD-bd_sf"/>
</dbReference>
<dbReference type="Proteomes" id="UP001205612">
    <property type="component" value="Unassembled WGS sequence"/>
</dbReference>
<evidence type="ECO:0000256" key="3">
    <source>
        <dbReference type="ARBA" id="ARBA00022827"/>
    </source>
</evidence>
<evidence type="ECO:0000259" key="4">
    <source>
        <dbReference type="Pfam" id="PF01494"/>
    </source>
</evidence>
<dbReference type="PANTHER" id="PTHR43004:SF19">
    <property type="entry name" value="BINDING MONOOXYGENASE, PUTATIVE (JCVI)-RELATED"/>
    <property type="match status" value="1"/>
</dbReference>
<dbReference type="InterPro" id="IPR050641">
    <property type="entry name" value="RIFMO-like"/>
</dbReference>
<evidence type="ECO:0000256" key="1">
    <source>
        <dbReference type="ARBA" id="ARBA00001974"/>
    </source>
</evidence>
<organism evidence="5 6">
    <name type="scientific">Streptomyces pyxinicus</name>
    <dbReference type="NCBI Taxonomy" id="2970331"/>
    <lineage>
        <taxon>Bacteria</taxon>
        <taxon>Bacillati</taxon>
        <taxon>Actinomycetota</taxon>
        <taxon>Actinomycetes</taxon>
        <taxon>Kitasatosporales</taxon>
        <taxon>Streptomycetaceae</taxon>
        <taxon>Streptomyces</taxon>
    </lineage>
</organism>
<dbReference type="GO" id="GO:0004497">
    <property type="term" value="F:monooxygenase activity"/>
    <property type="evidence" value="ECO:0007669"/>
    <property type="project" value="UniProtKB-KW"/>
</dbReference>
<evidence type="ECO:0000313" key="5">
    <source>
        <dbReference type="EMBL" id="MCS0603902.1"/>
    </source>
</evidence>
<dbReference type="PANTHER" id="PTHR43004">
    <property type="entry name" value="TRK SYSTEM POTASSIUM UPTAKE PROTEIN"/>
    <property type="match status" value="1"/>
</dbReference>
<dbReference type="Gene3D" id="3.50.50.60">
    <property type="entry name" value="FAD/NAD(P)-binding domain"/>
    <property type="match status" value="1"/>
</dbReference>
<keyword evidence="5" id="KW-0503">Monooxygenase</keyword>
<name>A0ABT2B633_9ACTN</name>
<accession>A0ABT2B633</accession>
<dbReference type="EMBL" id="JANUGP010000017">
    <property type="protein sequence ID" value="MCS0603902.1"/>
    <property type="molecule type" value="Genomic_DNA"/>
</dbReference>
<evidence type="ECO:0000256" key="2">
    <source>
        <dbReference type="ARBA" id="ARBA00022630"/>
    </source>
</evidence>
<dbReference type="InterPro" id="IPR002938">
    <property type="entry name" value="FAD-bd"/>
</dbReference>
<keyword evidence="3" id="KW-0274">FAD</keyword>